<evidence type="ECO:0000313" key="4">
    <source>
        <dbReference type="Proteomes" id="UP001555826"/>
    </source>
</evidence>
<feature type="transmembrane region" description="Helical" evidence="2">
    <location>
        <begin position="28"/>
        <end position="48"/>
    </location>
</feature>
<dbReference type="Proteomes" id="UP001555826">
    <property type="component" value="Unassembled WGS sequence"/>
</dbReference>
<organism evidence="3 4">
    <name type="scientific">Kineococcus endophyticus</name>
    <dbReference type="NCBI Taxonomy" id="1181883"/>
    <lineage>
        <taxon>Bacteria</taxon>
        <taxon>Bacillati</taxon>
        <taxon>Actinomycetota</taxon>
        <taxon>Actinomycetes</taxon>
        <taxon>Kineosporiales</taxon>
        <taxon>Kineosporiaceae</taxon>
        <taxon>Kineococcus</taxon>
    </lineage>
</organism>
<dbReference type="RefSeq" id="WP_367636752.1">
    <property type="nucleotide sequence ID" value="NZ_JBFNQN010000003.1"/>
</dbReference>
<keyword evidence="2" id="KW-1133">Transmembrane helix</keyword>
<keyword evidence="2" id="KW-0472">Membrane</keyword>
<evidence type="ECO:0000256" key="1">
    <source>
        <dbReference type="SAM" id="MobiDB-lite"/>
    </source>
</evidence>
<gene>
    <name evidence="3" type="ORF">AB1207_05220</name>
</gene>
<comment type="caution">
    <text evidence="3">The sequence shown here is derived from an EMBL/GenBank/DDBJ whole genome shotgun (WGS) entry which is preliminary data.</text>
</comment>
<feature type="transmembrane region" description="Helical" evidence="2">
    <location>
        <begin position="5"/>
        <end position="22"/>
    </location>
</feature>
<keyword evidence="4" id="KW-1185">Reference proteome</keyword>
<sequence>MGVTLRYTVLRLGIFVLCLVVAREAGAVGWLAILIAAVVSVLLSLVLLRRQREQMAAALQQRIDGRIDARQNGTAKKSRFARGVDEDNAAEDR</sequence>
<keyword evidence="2" id="KW-0812">Transmembrane</keyword>
<reference evidence="3 4" key="1">
    <citation type="submission" date="2024-07" db="EMBL/GenBank/DDBJ databases">
        <authorList>
            <person name="Thanompreechachai J."/>
            <person name="Duangmal K."/>
        </authorList>
    </citation>
    <scope>NUCLEOTIDE SEQUENCE [LARGE SCALE GENOMIC DNA]</scope>
    <source>
        <strain evidence="3 4">KCTC 19886</strain>
    </source>
</reference>
<name>A0ABV3P3H1_9ACTN</name>
<accession>A0ABV3P3H1</accession>
<dbReference type="EMBL" id="JBFNQN010000003">
    <property type="protein sequence ID" value="MEW9264138.1"/>
    <property type="molecule type" value="Genomic_DNA"/>
</dbReference>
<dbReference type="InterPro" id="IPR025323">
    <property type="entry name" value="DUF4229"/>
</dbReference>
<dbReference type="Pfam" id="PF14012">
    <property type="entry name" value="DUF4229"/>
    <property type="match status" value="1"/>
</dbReference>
<feature type="compositionally biased region" description="Basic and acidic residues" evidence="1">
    <location>
        <begin position="82"/>
        <end position="93"/>
    </location>
</feature>
<evidence type="ECO:0000256" key="2">
    <source>
        <dbReference type="SAM" id="Phobius"/>
    </source>
</evidence>
<feature type="region of interest" description="Disordered" evidence="1">
    <location>
        <begin position="70"/>
        <end position="93"/>
    </location>
</feature>
<protein>
    <submittedName>
        <fullName evidence="3">DUF4229 domain-containing protein</fullName>
    </submittedName>
</protein>
<proteinExistence type="predicted"/>
<evidence type="ECO:0000313" key="3">
    <source>
        <dbReference type="EMBL" id="MEW9264138.1"/>
    </source>
</evidence>